<organism evidence="1">
    <name type="scientific">Terrestrivirus sp</name>
    <dbReference type="NCBI Taxonomy" id="2487775"/>
    <lineage>
        <taxon>Viruses</taxon>
        <taxon>Varidnaviria</taxon>
        <taxon>Bamfordvirae</taxon>
        <taxon>Nucleocytoviricota</taxon>
        <taxon>Megaviricetes</taxon>
        <taxon>Imitervirales</taxon>
        <taxon>Mimiviridae</taxon>
        <taxon>Klosneuvirinae</taxon>
    </lineage>
</organism>
<reference evidence="1" key="1">
    <citation type="submission" date="2018-10" db="EMBL/GenBank/DDBJ databases">
        <title>Hidden diversity of soil giant viruses.</title>
        <authorList>
            <person name="Schulz F."/>
            <person name="Alteio L."/>
            <person name="Goudeau D."/>
            <person name="Ryan E.M."/>
            <person name="Malmstrom R.R."/>
            <person name="Blanchard J."/>
            <person name="Woyke T."/>
        </authorList>
    </citation>
    <scope>NUCLEOTIDE SEQUENCE</scope>
    <source>
        <strain evidence="1">TEV1</strain>
    </source>
</reference>
<gene>
    <name evidence="1" type="ORF">Terrestrivirus1_118</name>
</gene>
<name>A0A3G4ZLF7_9VIRU</name>
<accession>A0A3G4ZLF7</accession>
<proteinExistence type="predicted"/>
<sequence length="138" mass="16015">MELTGDQKEQLRRYITGLHQLFLRDEPKCSLVSIECSRNDKTKVIEINVGTSRKSAGRYTDNADIARYQAQGDYIFNQLYDYIMNTYQNLDESERYSKTISKFYILANVKNNTINICSPGMTVGKISDHRIYPELNIK</sequence>
<evidence type="ECO:0000313" key="1">
    <source>
        <dbReference type="EMBL" id="AYV75244.1"/>
    </source>
</evidence>
<protein>
    <submittedName>
        <fullName evidence="1">Uncharacterized protein</fullName>
    </submittedName>
</protein>
<dbReference type="EMBL" id="MK071979">
    <property type="protein sequence ID" value="AYV75244.1"/>
    <property type="molecule type" value="Genomic_DNA"/>
</dbReference>